<feature type="transmembrane region" description="Helical" evidence="9">
    <location>
        <begin position="45"/>
        <end position="67"/>
    </location>
</feature>
<evidence type="ECO:0000256" key="6">
    <source>
        <dbReference type="ARBA" id="ARBA00022989"/>
    </source>
</evidence>
<feature type="transmembrane region" description="Helical" evidence="9">
    <location>
        <begin position="6"/>
        <end position="33"/>
    </location>
</feature>
<comment type="similarity">
    <text evidence="2 8">Belongs to the prokaryotic riboflavin transporter (P-RFT) (TC 2.A.87) family.</text>
</comment>
<keyword evidence="7 8" id="KW-0472">Membrane</keyword>
<dbReference type="InterPro" id="IPR025720">
    <property type="entry name" value="RibU"/>
</dbReference>
<feature type="transmembrane region" description="Helical" evidence="9">
    <location>
        <begin position="152"/>
        <end position="177"/>
    </location>
</feature>
<feature type="transmembrane region" description="Helical" evidence="9">
    <location>
        <begin position="79"/>
        <end position="98"/>
    </location>
</feature>
<dbReference type="Gene3D" id="1.10.1760.20">
    <property type="match status" value="1"/>
</dbReference>
<dbReference type="PANTHER" id="PTHR38438">
    <property type="entry name" value="RIBOFLAVIN TRANSPORTER RIBU"/>
    <property type="match status" value="1"/>
</dbReference>
<comment type="subcellular location">
    <subcellularLocation>
        <location evidence="1">Cell membrane</location>
        <topology evidence="1">Multi-pass membrane protein</topology>
    </subcellularLocation>
</comment>
<accession>A0ABY1ABJ5</accession>
<evidence type="ECO:0000256" key="3">
    <source>
        <dbReference type="ARBA" id="ARBA00022448"/>
    </source>
</evidence>
<keyword evidence="4 8" id="KW-1003">Cell membrane</keyword>
<dbReference type="EMBL" id="FOCC01000006">
    <property type="protein sequence ID" value="SEM66239.1"/>
    <property type="molecule type" value="Genomic_DNA"/>
</dbReference>
<evidence type="ECO:0000256" key="8">
    <source>
        <dbReference type="PIRNR" id="PIRNR037778"/>
    </source>
</evidence>
<protein>
    <recommendedName>
        <fullName evidence="8">Riboflavin transporter</fullName>
    </recommendedName>
</protein>
<comment type="caution">
    <text evidence="10">The sequence shown here is derived from an EMBL/GenBank/DDBJ whole genome shotgun (WGS) entry which is preliminary data.</text>
</comment>
<feature type="transmembrane region" description="Helical" evidence="9">
    <location>
        <begin position="110"/>
        <end position="132"/>
    </location>
</feature>
<evidence type="ECO:0000313" key="11">
    <source>
        <dbReference type="Proteomes" id="UP000182089"/>
    </source>
</evidence>
<gene>
    <name evidence="10" type="ORF">SAMN05216431_10673</name>
</gene>
<evidence type="ECO:0000256" key="4">
    <source>
        <dbReference type="ARBA" id="ARBA00022475"/>
    </source>
</evidence>
<organism evidence="10 11">
    <name type="scientific">Ligilactobacillus ruminis</name>
    <dbReference type="NCBI Taxonomy" id="1623"/>
    <lineage>
        <taxon>Bacteria</taxon>
        <taxon>Bacillati</taxon>
        <taxon>Bacillota</taxon>
        <taxon>Bacilli</taxon>
        <taxon>Lactobacillales</taxon>
        <taxon>Lactobacillaceae</taxon>
        <taxon>Ligilactobacillus</taxon>
    </lineage>
</organism>
<keyword evidence="6 9" id="KW-1133">Transmembrane helix</keyword>
<dbReference type="Proteomes" id="UP000182089">
    <property type="component" value="Unassembled WGS sequence"/>
</dbReference>
<dbReference type="PANTHER" id="PTHR38438:SF1">
    <property type="entry name" value="RIBOFLAVIN TRANSPORTER RIBU"/>
    <property type="match status" value="1"/>
</dbReference>
<keyword evidence="3 8" id="KW-0813">Transport</keyword>
<reference evidence="10 11" key="1">
    <citation type="submission" date="2016-10" db="EMBL/GenBank/DDBJ databases">
        <authorList>
            <person name="Varghese N."/>
            <person name="Submissions S."/>
        </authorList>
    </citation>
    <scope>NUCLEOTIDE SEQUENCE [LARGE SCALE GENOMIC DNA]</scope>
    <source>
        <strain evidence="10 11">WC1T17</strain>
    </source>
</reference>
<proteinExistence type="inferred from homology"/>
<evidence type="ECO:0000256" key="1">
    <source>
        <dbReference type="ARBA" id="ARBA00004651"/>
    </source>
</evidence>
<dbReference type="PIRSF" id="PIRSF037778">
    <property type="entry name" value="UCP037778_transp_RibU"/>
    <property type="match status" value="1"/>
</dbReference>
<keyword evidence="5 9" id="KW-0812">Transmembrane</keyword>
<comment type="function">
    <text evidence="8">Probably a riboflavin-binding protein that interacts with the energy-coupling factor (ECF) ABC-transporter complex.</text>
</comment>
<dbReference type="InterPro" id="IPR024529">
    <property type="entry name" value="ECF_trnsprt_substrate-spec"/>
</dbReference>
<name>A0ABY1ABJ5_9LACO</name>
<sequence length="191" mass="21047">MYNKSVRRGAVIACLAAISYLLMFFSFVIIPIVPFMKLDFSDLPILLGLFVLGPFGGLEIALIRSIIYFVVSGANLPNLIGVSLSFLASMSLCYPLYFVMKDKAFQLKNVLLAVVCGTVTLTLVLSLTNYFVTIPLYMNLLGMKLGMPLAKMVLYGVVPFNLIEGAIVGGIFALVYVHLRNWISVQTVKFN</sequence>
<evidence type="ECO:0000256" key="7">
    <source>
        <dbReference type="ARBA" id="ARBA00023136"/>
    </source>
</evidence>
<dbReference type="Pfam" id="PF12822">
    <property type="entry name" value="ECF_trnsprt"/>
    <property type="match status" value="1"/>
</dbReference>
<evidence type="ECO:0000313" key="10">
    <source>
        <dbReference type="EMBL" id="SEM66239.1"/>
    </source>
</evidence>
<evidence type="ECO:0000256" key="2">
    <source>
        <dbReference type="ARBA" id="ARBA00005540"/>
    </source>
</evidence>
<evidence type="ECO:0000256" key="9">
    <source>
        <dbReference type="SAM" id="Phobius"/>
    </source>
</evidence>
<evidence type="ECO:0000256" key="5">
    <source>
        <dbReference type="ARBA" id="ARBA00022692"/>
    </source>
</evidence>